<proteinExistence type="predicted"/>
<dbReference type="Pfam" id="PF00561">
    <property type="entry name" value="Abhydrolase_1"/>
    <property type="match status" value="1"/>
</dbReference>
<name>A0A6I3MHW6_9MICO</name>
<dbReference type="InterPro" id="IPR000073">
    <property type="entry name" value="AB_hydrolase_1"/>
</dbReference>
<evidence type="ECO:0000256" key="1">
    <source>
        <dbReference type="SAM" id="MobiDB-lite"/>
    </source>
</evidence>
<dbReference type="EMBL" id="WMLB01000037">
    <property type="protein sequence ID" value="MTH69913.1"/>
    <property type="molecule type" value="Genomic_DNA"/>
</dbReference>
<evidence type="ECO:0000259" key="2">
    <source>
        <dbReference type="Pfam" id="PF00561"/>
    </source>
</evidence>
<evidence type="ECO:0000313" key="4">
    <source>
        <dbReference type="Proteomes" id="UP000433071"/>
    </source>
</evidence>
<dbReference type="PRINTS" id="PR00111">
    <property type="entry name" value="ABHYDROLASE"/>
</dbReference>
<dbReference type="AlphaFoldDB" id="A0A6I3MHW6"/>
<accession>A0A6I3MHW6</accession>
<evidence type="ECO:0000313" key="3">
    <source>
        <dbReference type="EMBL" id="MTH69913.1"/>
    </source>
</evidence>
<comment type="caution">
    <text evidence="3">The sequence shown here is derived from an EMBL/GenBank/DDBJ whole genome shotgun (WGS) entry which is preliminary data.</text>
</comment>
<dbReference type="InterPro" id="IPR050471">
    <property type="entry name" value="AB_hydrolase"/>
</dbReference>
<dbReference type="PANTHER" id="PTHR43433">
    <property type="entry name" value="HYDROLASE, ALPHA/BETA FOLD FAMILY PROTEIN"/>
    <property type="match status" value="1"/>
</dbReference>
<gene>
    <name evidence="3" type="ORF">GJ743_16190</name>
</gene>
<dbReference type="InterPro" id="IPR029058">
    <property type="entry name" value="AB_hydrolase_fold"/>
</dbReference>
<organism evidence="3 4">
    <name type="scientific">Agromyces bracchium</name>
    <dbReference type="NCBI Taxonomy" id="88376"/>
    <lineage>
        <taxon>Bacteria</taxon>
        <taxon>Bacillati</taxon>
        <taxon>Actinomycetota</taxon>
        <taxon>Actinomycetes</taxon>
        <taxon>Micrococcales</taxon>
        <taxon>Microbacteriaceae</taxon>
        <taxon>Agromyces</taxon>
    </lineage>
</organism>
<keyword evidence="4" id="KW-1185">Reference proteome</keyword>
<dbReference type="SUPFAM" id="SSF53474">
    <property type="entry name" value="alpha/beta-Hydrolases"/>
    <property type="match status" value="1"/>
</dbReference>
<dbReference type="Gene3D" id="3.40.50.1820">
    <property type="entry name" value="alpha/beta hydrolase"/>
    <property type="match status" value="1"/>
</dbReference>
<dbReference type="GO" id="GO:0016787">
    <property type="term" value="F:hydrolase activity"/>
    <property type="evidence" value="ECO:0007669"/>
    <property type="project" value="UniProtKB-KW"/>
</dbReference>
<protein>
    <submittedName>
        <fullName evidence="3">Alpha/beta fold hydrolase</fullName>
    </submittedName>
</protein>
<keyword evidence="3" id="KW-0378">Hydrolase</keyword>
<dbReference type="Proteomes" id="UP000433071">
    <property type="component" value="Unassembled WGS sequence"/>
</dbReference>
<sequence length="292" mass="29826">METTTVDVPSPHGGAVRAFDTGSPSPGAPVVVWHAGSPHTGEPLEPLAEAARARGIRLVTFARPGYGGSTSRPGRNVASVAADVAAIADALGIDRFAVVGYSGGGPHALACAAVLPDRVSAAAVLASPAPLDGDDWFAGMHAPGALRAASVSREERMRFAETDEFDPAQFIDADFALLSGEWGAVGRDAGRAESAGPGGLVDDDVAFTRGWGFDLADVRVPALLVQGELDRVIPRAHAVRLVGGLPDARLWMRLDDGHVAVLRVVPEVLDWLAERSGGGAAPGPADGGGSDG</sequence>
<dbReference type="OrthoDB" id="9800988at2"/>
<dbReference type="PANTHER" id="PTHR43433:SF5">
    <property type="entry name" value="AB HYDROLASE-1 DOMAIN-CONTAINING PROTEIN"/>
    <property type="match status" value="1"/>
</dbReference>
<reference evidence="3 4" key="1">
    <citation type="submission" date="2019-11" db="EMBL/GenBank/DDBJ databases">
        <title>Agromyces kandeliae sp. nov., isolated from mangrove soil.</title>
        <authorList>
            <person name="Wang R."/>
        </authorList>
    </citation>
    <scope>NUCLEOTIDE SEQUENCE [LARGE SCALE GENOMIC DNA]</scope>
    <source>
        <strain evidence="3 4">JCM 11433</strain>
    </source>
</reference>
<feature type="region of interest" description="Disordered" evidence="1">
    <location>
        <begin position="1"/>
        <end position="23"/>
    </location>
</feature>
<feature type="domain" description="AB hydrolase-1" evidence="2">
    <location>
        <begin position="29"/>
        <end position="261"/>
    </location>
</feature>
<dbReference type="RefSeq" id="WP_155052933.1">
    <property type="nucleotide sequence ID" value="NZ_BAAAIB010000002.1"/>
</dbReference>